<proteinExistence type="predicted"/>
<evidence type="ECO:0000313" key="1">
    <source>
        <dbReference type="EMBL" id="QSG05060.1"/>
    </source>
</evidence>
<dbReference type="EMBL" id="CP064787">
    <property type="protein sequence ID" value="QSG05060.1"/>
    <property type="molecule type" value="Genomic_DNA"/>
</dbReference>
<protein>
    <submittedName>
        <fullName evidence="1">Uncharacterized protein</fullName>
    </submittedName>
</protein>
<dbReference type="Proteomes" id="UP000663525">
    <property type="component" value="Chromosome"/>
</dbReference>
<reference evidence="1" key="1">
    <citation type="submission" date="2020-11" db="EMBL/GenBank/DDBJ databases">
        <title>Carbohydrate-dependent, anaerobic sulfur respiration: A novel catabolism in halophilic archaea.</title>
        <authorList>
            <person name="Sorokin D.Y."/>
            <person name="Messina E."/>
            <person name="Smedile F."/>
            <person name="La Cono V."/>
            <person name="Hallsworth J.E."/>
            <person name="Yakimov M.M."/>
        </authorList>
    </citation>
    <scope>NUCLEOTIDE SEQUENCE</scope>
    <source>
        <strain evidence="1">HSR12-1</strain>
    </source>
</reference>
<accession>A0A897MSE5</accession>
<organism evidence="1 2">
    <name type="scientific">Halapricum desulfuricans</name>
    <dbReference type="NCBI Taxonomy" id="2841257"/>
    <lineage>
        <taxon>Archaea</taxon>
        <taxon>Methanobacteriati</taxon>
        <taxon>Methanobacteriota</taxon>
        <taxon>Stenosarchaea group</taxon>
        <taxon>Halobacteria</taxon>
        <taxon>Halobacteriales</taxon>
        <taxon>Haloarculaceae</taxon>
        <taxon>Halapricum</taxon>
    </lineage>
</organism>
<name>A0A897MSE5_9EURY</name>
<dbReference type="AlphaFoldDB" id="A0A897MSE5"/>
<evidence type="ECO:0000313" key="2">
    <source>
        <dbReference type="Proteomes" id="UP000663525"/>
    </source>
</evidence>
<sequence length="50" mass="5449">MNIETSELLSIPDWIHKAELRPISTVTAEPVAADEEAARVNSEITGGTRE</sequence>
<gene>
    <name evidence="1" type="ORF">HSR121_0706</name>
</gene>